<dbReference type="Proteomes" id="UP001209540">
    <property type="component" value="Unassembled WGS sequence"/>
</dbReference>
<comment type="caution">
    <text evidence="2">The sequence shown here is derived from an EMBL/GenBank/DDBJ whole genome shotgun (WGS) entry which is preliminary data.</text>
</comment>
<evidence type="ECO:0000313" key="3">
    <source>
        <dbReference type="Proteomes" id="UP001209540"/>
    </source>
</evidence>
<reference evidence="2" key="1">
    <citation type="journal article" date="2022" name="IScience">
        <title>Evolution of zygomycete secretomes and the origins of terrestrial fungal ecologies.</title>
        <authorList>
            <person name="Chang Y."/>
            <person name="Wang Y."/>
            <person name="Mondo S."/>
            <person name="Ahrendt S."/>
            <person name="Andreopoulos W."/>
            <person name="Barry K."/>
            <person name="Beard J."/>
            <person name="Benny G.L."/>
            <person name="Blankenship S."/>
            <person name="Bonito G."/>
            <person name="Cuomo C."/>
            <person name="Desiro A."/>
            <person name="Gervers K.A."/>
            <person name="Hundley H."/>
            <person name="Kuo A."/>
            <person name="LaButti K."/>
            <person name="Lang B.F."/>
            <person name="Lipzen A."/>
            <person name="O'Donnell K."/>
            <person name="Pangilinan J."/>
            <person name="Reynolds N."/>
            <person name="Sandor L."/>
            <person name="Smith M.E."/>
            <person name="Tsang A."/>
            <person name="Grigoriev I.V."/>
            <person name="Stajich J.E."/>
            <person name="Spatafora J.W."/>
        </authorList>
    </citation>
    <scope>NUCLEOTIDE SEQUENCE</scope>
    <source>
        <strain evidence="2">RSA 2281</strain>
    </source>
</reference>
<evidence type="ECO:0000256" key="1">
    <source>
        <dbReference type="SAM" id="MobiDB-lite"/>
    </source>
</evidence>
<dbReference type="EMBL" id="JAIXMP010000030">
    <property type="protein sequence ID" value="KAI9251356.1"/>
    <property type="molecule type" value="Genomic_DNA"/>
</dbReference>
<organism evidence="2 3">
    <name type="scientific">Phascolomyces articulosus</name>
    <dbReference type="NCBI Taxonomy" id="60185"/>
    <lineage>
        <taxon>Eukaryota</taxon>
        <taxon>Fungi</taxon>
        <taxon>Fungi incertae sedis</taxon>
        <taxon>Mucoromycota</taxon>
        <taxon>Mucoromycotina</taxon>
        <taxon>Mucoromycetes</taxon>
        <taxon>Mucorales</taxon>
        <taxon>Lichtheimiaceae</taxon>
        <taxon>Phascolomyces</taxon>
    </lineage>
</organism>
<reference evidence="2" key="2">
    <citation type="submission" date="2023-02" db="EMBL/GenBank/DDBJ databases">
        <authorList>
            <consortium name="DOE Joint Genome Institute"/>
            <person name="Mondo S.J."/>
            <person name="Chang Y."/>
            <person name="Wang Y."/>
            <person name="Ahrendt S."/>
            <person name="Andreopoulos W."/>
            <person name="Barry K."/>
            <person name="Beard J."/>
            <person name="Benny G.L."/>
            <person name="Blankenship S."/>
            <person name="Bonito G."/>
            <person name="Cuomo C."/>
            <person name="Desiro A."/>
            <person name="Gervers K.A."/>
            <person name="Hundley H."/>
            <person name="Kuo A."/>
            <person name="LaButti K."/>
            <person name="Lang B.F."/>
            <person name="Lipzen A."/>
            <person name="O'Donnell K."/>
            <person name="Pangilinan J."/>
            <person name="Reynolds N."/>
            <person name="Sandor L."/>
            <person name="Smith M.W."/>
            <person name="Tsang A."/>
            <person name="Grigoriev I.V."/>
            <person name="Stajich J.E."/>
            <person name="Spatafora J.W."/>
        </authorList>
    </citation>
    <scope>NUCLEOTIDE SEQUENCE</scope>
    <source>
        <strain evidence="2">RSA 2281</strain>
    </source>
</reference>
<feature type="region of interest" description="Disordered" evidence="1">
    <location>
        <begin position="85"/>
        <end position="110"/>
    </location>
</feature>
<accession>A0AAD5K1X0</accession>
<name>A0AAD5K1X0_9FUNG</name>
<proteinExistence type="predicted"/>
<evidence type="ECO:0000313" key="2">
    <source>
        <dbReference type="EMBL" id="KAI9251356.1"/>
    </source>
</evidence>
<keyword evidence="3" id="KW-1185">Reference proteome</keyword>
<gene>
    <name evidence="2" type="ORF">BDA99DRAFT_541348</name>
</gene>
<protein>
    <submittedName>
        <fullName evidence="2">Uncharacterized protein</fullName>
    </submittedName>
</protein>
<sequence>MANEYKVKLKSYLQGCKTSIRFAKLSQFIKSNKDTVLQYKSETINPNELKSLLKKEFNTYAANMLPNTSFAADVDNIDWTQLAKDKQAHQTRNKNNNETETDKTISNNNNDDNLEVECYSSISNSSNTINEGGSTVALDTSLLQPLKQYLMKKVWEIYFSLILFSIKAKLF</sequence>
<dbReference type="AlphaFoldDB" id="A0AAD5K1X0"/>